<gene>
    <name evidence="5" type="ORF">D8674_004720</name>
</gene>
<feature type="domain" description="AAA+ ATPase" evidence="4">
    <location>
        <begin position="59"/>
        <end position="211"/>
    </location>
</feature>
<organism evidence="5 6">
    <name type="scientific">Pyrus ussuriensis x Pyrus communis</name>
    <dbReference type="NCBI Taxonomy" id="2448454"/>
    <lineage>
        <taxon>Eukaryota</taxon>
        <taxon>Viridiplantae</taxon>
        <taxon>Streptophyta</taxon>
        <taxon>Embryophyta</taxon>
        <taxon>Tracheophyta</taxon>
        <taxon>Spermatophyta</taxon>
        <taxon>Magnoliopsida</taxon>
        <taxon>eudicotyledons</taxon>
        <taxon>Gunneridae</taxon>
        <taxon>Pentapetalae</taxon>
        <taxon>rosids</taxon>
        <taxon>fabids</taxon>
        <taxon>Rosales</taxon>
        <taxon>Rosaceae</taxon>
        <taxon>Amygdaloideae</taxon>
        <taxon>Maleae</taxon>
        <taxon>Pyrus</taxon>
    </lineage>
</organism>
<name>A0A5N5FKM7_9ROSA</name>
<evidence type="ECO:0000256" key="1">
    <source>
        <dbReference type="ARBA" id="ARBA00022741"/>
    </source>
</evidence>
<reference evidence="5 6" key="1">
    <citation type="submission" date="2019-09" db="EMBL/GenBank/DDBJ databases">
        <authorList>
            <person name="Ou C."/>
        </authorList>
    </citation>
    <scope>NUCLEOTIDE SEQUENCE [LARGE SCALE GENOMIC DNA]</scope>
    <source>
        <strain evidence="5">S2</strain>
        <tissue evidence="5">Leaf</tissue>
    </source>
</reference>
<feature type="region of interest" description="Disordered" evidence="3">
    <location>
        <begin position="1"/>
        <end position="21"/>
    </location>
</feature>
<keyword evidence="1" id="KW-0547">Nucleotide-binding</keyword>
<dbReference type="EMBL" id="SMOL01000695">
    <property type="protein sequence ID" value="KAB2603715.1"/>
    <property type="molecule type" value="Genomic_DNA"/>
</dbReference>
<dbReference type="Pfam" id="PF19568">
    <property type="entry name" value="Spore_III_AA"/>
    <property type="match status" value="1"/>
</dbReference>
<keyword evidence="6" id="KW-1185">Reference proteome</keyword>
<proteinExistence type="predicted"/>
<dbReference type="InterPro" id="IPR003593">
    <property type="entry name" value="AAA+_ATPase"/>
</dbReference>
<reference evidence="6" key="2">
    <citation type="submission" date="2019-10" db="EMBL/GenBank/DDBJ databases">
        <title>A de novo genome assembly of a pear dwarfing rootstock.</title>
        <authorList>
            <person name="Wang F."/>
            <person name="Wang J."/>
            <person name="Li S."/>
            <person name="Zhang Y."/>
            <person name="Fang M."/>
            <person name="Ma L."/>
            <person name="Zhao Y."/>
            <person name="Jiang S."/>
        </authorList>
    </citation>
    <scope>NUCLEOTIDE SEQUENCE [LARGE SCALE GENOMIC DNA]</scope>
</reference>
<dbReference type="InterPro" id="IPR045735">
    <property type="entry name" value="Spore_III_AA_AAA+_ATPase"/>
</dbReference>
<keyword evidence="2" id="KW-0067">ATP-binding</keyword>
<evidence type="ECO:0000313" key="6">
    <source>
        <dbReference type="Proteomes" id="UP000327157"/>
    </source>
</evidence>
<dbReference type="OrthoDB" id="26838at2759"/>
<protein>
    <recommendedName>
        <fullName evidence="4">AAA+ ATPase domain-containing protein</fullName>
    </recommendedName>
</protein>
<dbReference type="SUPFAM" id="SSF52540">
    <property type="entry name" value="P-loop containing nucleoside triphosphate hydrolases"/>
    <property type="match status" value="1"/>
</dbReference>
<evidence type="ECO:0000256" key="2">
    <source>
        <dbReference type="ARBA" id="ARBA00022840"/>
    </source>
</evidence>
<dbReference type="SMART" id="SM00382">
    <property type="entry name" value="AAA"/>
    <property type="match status" value="1"/>
</dbReference>
<evidence type="ECO:0000256" key="3">
    <source>
        <dbReference type="SAM" id="MobiDB-lite"/>
    </source>
</evidence>
<evidence type="ECO:0000313" key="5">
    <source>
        <dbReference type="EMBL" id="KAB2603715.1"/>
    </source>
</evidence>
<dbReference type="InterPro" id="IPR027417">
    <property type="entry name" value="P-loop_NTPase"/>
</dbReference>
<comment type="caution">
    <text evidence="5">The sequence shown here is derived from an EMBL/GenBank/DDBJ whole genome shotgun (WGS) entry which is preliminary data.</text>
</comment>
<dbReference type="PANTHER" id="PTHR20953:SF13">
    <property type="entry name" value="EXPRESSED PROTEIN"/>
    <property type="match status" value="1"/>
</dbReference>
<sequence length="291" mass="32565">LLSCTHNHTPPSPQRPHGAGIAGNLHRISAVGSRKEMVVGLTYRVARAVSGHVDMVYNLLQSILFVGRPGVGKTTVLGEIARVMSDEFHKRVQEIGGDGNIPHAAIGGARRMQVTEPSMQHKVMIEAVENHMPVVVIVDEIGTESEALDCRLIAERGVMLIATAHGQKLENIIKNSTLTYLKPNLEKCQKPILERQASPTFEFLIEMRQMHYWVTHQTEKGVDLLLRGKIPQAKVRTRDKELKVVTERSKAYDQCDVYYVLHFLEVDDLSIRLAFSVSLFARNITLRVAFS</sequence>
<dbReference type="AlphaFoldDB" id="A0A5N5FKM7"/>
<reference evidence="5 6" key="3">
    <citation type="submission" date="2019-11" db="EMBL/GenBank/DDBJ databases">
        <title>A de novo genome assembly of a pear dwarfing rootstock.</title>
        <authorList>
            <person name="Wang F."/>
            <person name="Wang J."/>
            <person name="Li S."/>
            <person name="Zhang Y."/>
            <person name="Fang M."/>
            <person name="Ma L."/>
            <person name="Zhao Y."/>
            <person name="Jiang S."/>
        </authorList>
    </citation>
    <scope>NUCLEOTIDE SEQUENCE [LARGE SCALE GENOMIC DNA]</scope>
    <source>
        <strain evidence="5">S2</strain>
        <tissue evidence="5">Leaf</tissue>
    </source>
</reference>
<dbReference type="GO" id="GO:0005524">
    <property type="term" value="F:ATP binding"/>
    <property type="evidence" value="ECO:0007669"/>
    <property type="project" value="UniProtKB-KW"/>
</dbReference>
<accession>A0A5N5FKM7</accession>
<feature type="non-terminal residue" evidence="5">
    <location>
        <position position="1"/>
    </location>
</feature>
<dbReference type="PANTHER" id="PTHR20953">
    <property type="entry name" value="KINASE-RELATED"/>
    <property type="match status" value="1"/>
</dbReference>
<dbReference type="Proteomes" id="UP000327157">
    <property type="component" value="Chromosome 10"/>
</dbReference>
<dbReference type="Gene3D" id="3.40.50.300">
    <property type="entry name" value="P-loop containing nucleotide triphosphate hydrolases"/>
    <property type="match status" value="1"/>
</dbReference>
<evidence type="ECO:0000259" key="4">
    <source>
        <dbReference type="SMART" id="SM00382"/>
    </source>
</evidence>